<dbReference type="GO" id="GO:0016209">
    <property type="term" value="F:antioxidant activity"/>
    <property type="evidence" value="ECO:0007669"/>
    <property type="project" value="InterPro"/>
</dbReference>
<feature type="transmembrane region" description="Helical" evidence="6">
    <location>
        <begin position="63"/>
        <end position="85"/>
    </location>
</feature>
<accession>A0A9P3Q7L1</accession>
<feature type="transmembrane region" description="Helical" evidence="6">
    <location>
        <begin position="165"/>
        <end position="189"/>
    </location>
</feature>
<dbReference type="CDD" id="cd03012">
    <property type="entry name" value="TlpA_like_DipZ_like"/>
    <property type="match status" value="1"/>
</dbReference>
<organism evidence="9 10">
    <name type="scientific">Mycobacterium kiyosense</name>
    <dbReference type="NCBI Taxonomy" id="2871094"/>
    <lineage>
        <taxon>Bacteria</taxon>
        <taxon>Bacillati</taxon>
        <taxon>Actinomycetota</taxon>
        <taxon>Actinomycetes</taxon>
        <taxon>Mycobacteriales</taxon>
        <taxon>Mycobacteriaceae</taxon>
        <taxon>Mycobacterium</taxon>
    </lineage>
</organism>
<comment type="caution">
    <text evidence="9">The sequence shown here is derived from an EMBL/GenBank/DDBJ whole genome shotgun (WGS) entry which is preliminary data.</text>
</comment>
<keyword evidence="10" id="KW-1185">Reference proteome</keyword>
<dbReference type="InterPro" id="IPR036249">
    <property type="entry name" value="Thioredoxin-like_sf"/>
</dbReference>
<feature type="transmembrane region" description="Helical" evidence="6">
    <location>
        <begin position="6"/>
        <end position="30"/>
    </location>
</feature>
<protein>
    <submittedName>
        <fullName evidence="9">Protein DipZ</fullName>
    </submittedName>
</protein>
<evidence type="ECO:0000256" key="1">
    <source>
        <dbReference type="ARBA" id="ARBA00004651"/>
    </source>
</evidence>
<sequence length="576" mass="61252">MWTLALVGFLGGVVTGISPCILPVLPVILLSGANRTVAEPESGSGVTVTTRPTRSETLRPYRVIGGLVLSFSVVTLIGSALLSALHLPQDAIRWVALAALVAIGLGLIFPRFEQVLEKPFARLPQRQISLRGNGFGLGLALGVLYVPCAGPVLAAIVVAGATAHIGAPTVVLTAAFALGNALPLLFFALAGQRIAQRVNAFRRRQREIRVVAGIVALLLAVALVFDLPAALQRAIPDYTGSLQRSVGDSTALRDGLGHRPRDPNARLSGCSNVDTRLQDCGPAPDLKGITGWLNTPGGAPVTLSSLRGKVVLVDFWAYSCINCQRAIPHVVGWYEAYRDDGLVVIGVHTPEYAFEKVPQNVAKGAADLGIKYPVALDNSFSTWTNYQNMYWPAEYLIDADGTVRHVKFGEGEYDVTERLIRQLLADAKPGVALPPPVDAPDLTPTGLLTSETYFAVGKADNYGGGGHYDEGSATFEYPPTLAPDRFALRGRWTLDHQGATADGDDSAIKLNYHAKNVFVVVGGTGTLTVTRDGTSTTMPVSGPPNNRQIVADDQQTSATVEVRPSKGLQVFSFTFG</sequence>
<dbReference type="GO" id="GO:0005886">
    <property type="term" value="C:plasma membrane"/>
    <property type="evidence" value="ECO:0007669"/>
    <property type="project" value="UniProtKB-SubCell"/>
</dbReference>
<feature type="transmembrane region" description="Helical" evidence="6">
    <location>
        <begin position="91"/>
        <end position="112"/>
    </location>
</feature>
<dbReference type="InterPro" id="IPR000866">
    <property type="entry name" value="AhpC/TSA"/>
</dbReference>
<evidence type="ECO:0000256" key="5">
    <source>
        <dbReference type="ARBA" id="ARBA00023136"/>
    </source>
</evidence>
<evidence type="ECO:0000313" key="8">
    <source>
        <dbReference type="EMBL" id="GLB83928.1"/>
    </source>
</evidence>
<evidence type="ECO:0000256" key="4">
    <source>
        <dbReference type="ARBA" id="ARBA00022989"/>
    </source>
</evidence>
<evidence type="ECO:0000313" key="10">
    <source>
        <dbReference type="Proteomes" id="UP001064782"/>
    </source>
</evidence>
<dbReference type="InterPro" id="IPR013766">
    <property type="entry name" value="Thioredoxin_domain"/>
</dbReference>
<dbReference type="InterPro" id="IPR050553">
    <property type="entry name" value="Thioredoxin_ResA/DsbE_sf"/>
</dbReference>
<proteinExistence type="predicted"/>
<keyword evidence="2" id="KW-1003">Cell membrane</keyword>
<gene>
    <name evidence="9" type="primary">dipZ</name>
    <name evidence="9" type="ORF">Mkiyose1413_30050</name>
    <name evidence="8" type="ORF">SRL2020028_31840</name>
</gene>
<dbReference type="GO" id="GO:0016491">
    <property type="term" value="F:oxidoreductase activity"/>
    <property type="evidence" value="ECO:0007669"/>
    <property type="project" value="InterPro"/>
</dbReference>
<dbReference type="InterPro" id="IPR041017">
    <property type="entry name" value="Thioredoxin_10"/>
</dbReference>
<dbReference type="Pfam" id="PF02683">
    <property type="entry name" value="DsbD_TM"/>
    <property type="match status" value="1"/>
</dbReference>
<evidence type="ECO:0000256" key="2">
    <source>
        <dbReference type="ARBA" id="ARBA00022475"/>
    </source>
</evidence>
<name>A0A9P3Q7L1_9MYCO</name>
<dbReference type="SUPFAM" id="SSF52833">
    <property type="entry name" value="Thioredoxin-like"/>
    <property type="match status" value="1"/>
</dbReference>
<dbReference type="InterPro" id="IPR003834">
    <property type="entry name" value="Cyt_c_assmbl_TM_dom"/>
</dbReference>
<dbReference type="GO" id="GO:0017004">
    <property type="term" value="P:cytochrome complex assembly"/>
    <property type="evidence" value="ECO:0007669"/>
    <property type="project" value="InterPro"/>
</dbReference>
<dbReference type="Gene3D" id="2.60.120.260">
    <property type="entry name" value="Galactose-binding domain-like"/>
    <property type="match status" value="1"/>
</dbReference>
<comment type="subcellular location">
    <subcellularLocation>
        <location evidence="1">Cell membrane</location>
        <topology evidence="1">Multi-pass membrane protein</topology>
    </subcellularLocation>
</comment>
<evidence type="ECO:0000256" key="3">
    <source>
        <dbReference type="ARBA" id="ARBA00022692"/>
    </source>
</evidence>
<dbReference type="Gene3D" id="3.40.30.10">
    <property type="entry name" value="Glutaredoxin"/>
    <property type="match status" value="1"/>
</dbReference>
<keyword evidence="5 6" id="KW-0472">Membrane</keyword>
<dbReference type="Proteomes" id="UP001165663">
    <property type="component" value="Unassembled WGS sequence"/>
</dbReference>
<dbReference type="RefSeq" id="WP_236976553.1">
    <property type="nucleotide sequence ID" value="NZ_BRXE01000036.1"/>
</dbReference>
<keyword evidence="3 6" id="KW-0812">Transmembrane</keyword>
<dbReference type="Pfam" id="PF17991">
    <property type="entry name" value="Thioredoxin_10"/>
    <property type="match status" value="1"/>
</dbReference>
<reference evidence="9" key="1">
    <citation type="submission" date="2022-08" db="EMBL/GenBank/DDBJ databases">
        <title>Mycobacterium kiyosense sp. nov., scotochromogenic slow-glowing species isolated from respiratory specimens.</title>
        <authorList>
            <person name="Fukano H."/>
            <person name="Kazumi Y."/>
            <person name="Sakagami N."/>
            <person name="Ato M."/>
            <person name="Mitarai S."/>
            <person name="Hoshino Y."/>
        </authorList>
    </citation>
    <scope>NUCLEOTIDE SEQUENCE</scope>
    <source>
        <strain evidence="9">1413</strain>
        <strain evidence="8">SRL2020-028</strain>
    </source>
</reference>
<feature type="domain" description="Thioredoxin" evidence="7">
    <location>
        <begin position="275"/>
        <end position="425"/>
    </location>
</feature>
<dbReference type="PANTHER" id="PTHR42852">
    <property type="entry name" value="THIOL:DISULFIDE INTERCHANGE PROTEIN DSBE"/>
    <property type="match status" value="1"/>
</dbReference>
<dbReference type="AlphaFoldDB" id="A0A9P3Q7L1"/>
<feature type="transmembrane region" description="Helical" evidence="6">
    <location>
        <begin position="210"/>
        <end position="231"/>
    </location>
</feature>
<dbReference type="Proteomes" id="UP001064782">
    <property type="component" value="Unassembled WGS sequence"/>
</dbReference>
<evidence type="ECO:0000256" key="6">
    <source>
        <dbReference type="SAM" id="Phobius"/>
    </source>
</evidence>
<dbReference type="PANTHER" id="PTHR42852:SF13">
    <property type="entry name" value="PROTEIN DIPZ"/>
    <property type="match status" value="1"/>
</dbReference>
<dbReference type="EMBL" id="BRXE01000036">
    <property type="protein sequence ID" value="GLB83928.1"/>
    <property type="molecule type" value="Genomic_DNA"/>
</dbReference>
<keyword evidence="4 6" id="KW-1133">Transmembrane helix</keyword>
<evidence type="ECO:0000259" key="7">
    <source>
        <dbReference type="PROSITE" id="PS51352"/>
    </source>
</evidence>
<dbReference type="EMBL" id="BRZI01000021">
    <property type="protein sequence ID" value="GLD31122.1"/>
    <property type="molecule type" value="Genomic_DNA"/>
</dbReference>
<dbReference type="PROSITE" id="PS51352">
    <property type="entry name" value="THIOREDOXIN_2"/>
    <property type="match status" value="1"/>
</dbReference>
<feature type="transmembrane region" description="Helical" evidence="6">
    <location>
        <begin position="133"/>
        <end position="159"/>
    </location>
</feature>
<evidence type="ECO:0000313" key="9">
    <source>
        <dbReference type="EMBL" id="GLD31122.1"/>
    </source>
</evidence>
<dbReference type="Pfam" id="PF00578">
    <property type="entry name" value="AhpC-TSA"/>
    <property type="match status" value="1"/>
</dbReference>
<dbReference type="GeneID" id="83630872"/>